<reference evidence="1 2" key="1">
    <citation type="submission" date="2017-06" db="EMBL/GenBank/DDBJ databases">
        <title>Genome sequencing of cyanobaciteial culture collection at National Institute for Environmental Studies (NIES).</title>
        <authorList>
            <person name="Hirose Y."/>
            <person name="Shimura Y."/>
            <person name="Fujisawa T."/>
            <person name="Nakamura Y."/>
            <person name="Kawachi M."/>
        </authorList>
    </citation>
    <scope>NUCLEOTIDE SEQUENCE [LARGE SCALE GENOMIC DNA]</scope>
    <source>
        <strain evidence="1 2">NIES-21</strain>
    </source>
</reference>
<gene>
    <name evidence="1" type="ORF">NIES21_51910</name>
</gene>
<sequence length="133" mass="14366">MIQQKLSCNYPTSQFAITNWHNVKTEVATACAKHANAKAEVATACAKHANVKAEVTTRKVEVATAYAKHANVKAEVTTGNAEVAIACAKHANVKAEVKSLALKFFQFHSRSLRGCFRSGWLCLSALTDPPKPP</sequence>
<dbReference type="Proteomes" id="UP000218287">
    <property type="component" value="Chromosome"/>
</dbReference>
<keyword evidence="2" id="KW-1185">Reference proteome</keyword>
<accession>A0A1Z4GPA8</accession>
<proteinExistence type="predicted"/>
<evidence type="ECO:0000313" key="1">
    <source>
        <dbReference type="EMBL" id="BAY19330.1"/>
    </source>
</evidence>
<evidence type="ECO:0000313" key="2">
    <source>
        <dbReference type="Proteomes" id="UP000218287"/>
    </source>
</evidence>
<dbReference type="EMBL" id="AP018174">
    <property type="protein sequence ID" value="BAY19330.1"/>
    <property type="molecule type" value="Genomic_DNA"/>
</dbReference>
<organism evidence="1 2">
    <name type="scientific">Anabaenopsis circularis NIES-21</name>
    <dbReference type="NCBI Taxonomy" id="1085406"/>
    <lineage>
        <taxon>Bacteria</taxon>
        <taxon>Bacillati</taxon>
        <taxon>Cyanobacteriota</taxon>
        <taxon>Cyanophyceae</taxon>
        <taxon>Nostocales</taxon>
        <taxon>Nodulariaceae</taxon>
        <taxon>Anabaenopsis</taxon>
    </lineage>
</organism>
<protein>
    <submittedName>
        <fullName evidence="1">Uncharacterized protein</fullName>
    </submittedName>
</protein>
<dbReference type="AlphaFoldDB" id="A0A1Z4GPA8"/>
<name>A0A1Z4GPA8_9CYAN</name>